<protein>
    <recommendedName>
        <fullName evidence="4">Reverse transcriptase domain-containing protein</fullName>
    </recommendedName>
</protein>
<dbReference type="EMBL" id="BQNB010012753">
    <property type="protein sequence ID" value="GJT07471.1"/>
    <property type="molecule type" value="Genomic_DNA"/>
</dbReference>
<gene>
    <name evidence="2" type="ORF">Tco_0841933</name>
</gene>
<dbReference type="Proteomes" id="UP001151760">
    <property type="component" value="Unassembled WGS sequence"/>
</dbReference>
<feature type="compositionally biased region" description="Polar residues" evidence="1">
    <location>
        <begin position="370"/>
        <end position="384"/>
    </location>
</feature>
<reference evidence="2" key="2">
    <citation type="submission" date="2022-01" db="EMBL/GenBank/DDBJ databases">
        <authorList>
            <person name="Yamashiro T."/>
            <person name="Shiraishi A."/>
            <person name="Satake H."/>
            <person name="Nakayama K."/>
        </authorList>
    </citation>
    <scope>NUCLEOTIDE SEQUENCE</scope>
</reference>
<sequence>MHIRASNSELVEPLPEPERTLNQRLRRRNRRVPYDQRNNPPQNPRIVYSPILNINYFRHFINILQNYNPMDDEPMWAADHVVASTPGSAITIPKTANEFAIKGNHLTLVKGNQFDGRTKTNPHKHIHEFLKICDIFKYRDTENEAEMLQNCHGHNLSKGNIIKIFYHSLSEITQEVLNAAAGGIFLYKTPNQAYQLLKDKVLLKLDWATNQKTKSSLKKTVAFADESSSNSDTNKIMTRMDAMTLKMDAQYKELQSNAKKTKPDLDVDDIPMSQEEKAKFMQTFQTFLNLKTQLETVAKNHQASIQNLETKFDRLADKQSGRPSGSLLSNTQPNPKRHNSKAYQPPQSRNEHVNAVFTSSGKSYDPPVNPNDQRNNSETPINFDSNDEDEEPTPQPKT</sequence>
<feature type="compositionally biased region" description="Polar residues" evidence="1">
    <location>
        <begin position="321"/>
        <end position="334"/>
    </location>
</feature>
<evidence type="ECO:0000313" key="2">
    <source>
        <dbReference type="EMBL" id="GJT07471.1"/>
    </source>
</evidence>
<evidence type="ECO:0000313" key="3">
    <source>
        <dbReference type="Proteomes" id="UP001151760"/>
    </source>
</evidence>
<name>A0ABQ5B239_9ASTR</name>
<proteinExistence type="predicted"/>
<accession>A0ABQ5B239</accession>
<keyword evidence="3" id="KW-1185">Reference proteome</keyword>
<evidence type="ECO:0008006" key="4">
    <source>
        <dbReference type="Google" id="ProtNLM"/>
    </source>
</evidence>
<organism evidence="2 3">
    <name type="scientific">Tanacetum coccineum</name>
    <dbReference type="NCBI Taxonomy" id="301880"/>
    <lineage>
        <taxon>Eukaryota</taxon>
        <taxon>Viridiplantae</taxon>
        <taxon>Streptophyta</taxon>
        <taxon>Embryophyta</taxon>
        <taxon>Tracheophyta</taxon>
        <taxon>Spermatophyta</taxon>
        <taxon>Magnoliopsida</taxon>
        <taxon>eudicotyledons</taxon>
        <taxon>Gunneridae</taxon>
        <taxon>Pentapetalae</taxon>
        <taxon>asterids</taxon>
        <taxon>campanulids</taxon>
        <taxon>Asterales</taxon>
        <taxon>Asteraceae</taxon>
        <taxon>Asteroideae</taxon>
        <taxon>Anthemideae</taxon>
        <taxon>Anthemidinae</taxon>
        <taxon>Tanacetum</taxon>
    </lineage>
</organism>
<reference evidence="2" key="1">
    <citation type="journal article" date="2022" name="Int. J. Mol. Sci.">
        <title>Draft Genome of Tanacetum Coccineum: Genomic Comparison of Closely Related Tanacetum-Family Plants.</title>
        <authorList>
            <person name="Yamashiro T."/>
            <person name="Shiraishi A."/>
            <person name="Nakayama K."/>
            <person name="Satake H."/>
        </authorList>
    </citation>
    <scope>NUCLEOTIDE SEQUENCE</scope>
</reference>
<feature type="region of interest" description="Disordered" evidence="1">
    <location>
        <begin position="317"/>
        <end position="398"/>
    </location>
</feature>
<comment type="caution">
    <text evidence="2">The sequence shown here is derived from an EMBL/GenBank/DDBJ whole genome shotgun (WGS) entry which is preliminary data.</text>
</comment>
<evidence type="ECO:0000256" key="1">
    <source>
        <dbReference type="SAM" id="MobiDB-lite"/>
    </source>
</evidence>